<keyword evidence="4" id="KW-0520">NAD</keyword>
<dbReference type="Pfam" id="PF01408">
    <property type="entry name" value="GFO_IDH_MocA"/>
    <property type="match status" value="1"/>
</dbReference>
<dbReference type="PANTHER" id="PTHR43818:SF1">
    <property type="entry name" value="GLYCOSYL HYDROLASE FAMILY 109 PROTEIN"/>
    <property type="match status" value="1"/>
</dbReference>
<gene>
    <name evidence="8" type="ORF">HGP29_09875</name>
</gene>
<sequence>MHKVKIGLIGAGYRGIIHLENCLQRDDVNIKAVVEPNIEHHQKIHQLFKKYKQPLPTIYKDSNGYKEMMTSITLDAVIISVPWDFFFEITAFVLQFPVYVGIEAASATSLEQLYTLKEIKETHGTQCMLLENTCFHRDVMAIQNMIDQGLFGELVHCRGGYEHDLRSIKFDENMNYGEGAKGEASWRTNHSITRNGDLYPTHGIGPIASFLKINRGNEFVSIVSHASKSVGLKSYVAKHKGEHHPNAKDKYILGDVITSTLTTKNGETVILTHNTNVPRPYSLGFRVQGTKGIWIQEHGNHLHLEDYTDRDEWMNQPHQIFNKYDHPDWKKYQYDAAKTARHQMDYFVLKEFIEAIKSHRTPKYDIYDMLTWLAISPLSEQSIKEGNRTIKFPNFKEKRTEEAIY</sequence>
<feature type="domain" description="Gfo/Idh/MocA-like oxidoreductase N-terminal" evidence="6">
    <location>
        <begin position="4"/>
        <end position="128"/>
    </location>
</feature>
<protein>
    <submittedName>
        <fullName evidence="8">Gfo/Idh/MocA family oxidoreductase</fullName>
    </submittedName>
</protein>
<dbReference type="Gene3D" id="3.40.50.720">
    <property type="entry name" value="NAD(P)-binding Rossmann-like Domain"/>
    <property type="match status" value="1"/>
</dbReference>
<keyword evidence="9" id="KW-1185">Reference proteome</keyword>
<evidence type="ECO:0000259" key="6">
    <source>
        <dbReference type="Pfam" id="PF01408"/>
    </source>
</evidence>
<proteinExistence type="inferred from homology"/>
<dbReference type="GO" id="GO:0016798">
    <property type="term" value="F:hydrolase activity, acting on glycosyl bonds"/>
    <property type="evidence" value="ECO:0007669"/>
    <property type="project" value="UniProtKB-KW"/>
</dbReference>
<evidence type="ECO:0000256" key="5">
    <source>
        <dbReference type="ARBA" id="ARBA00023295"/>
    </source>
</evidence>
<dbReference type="Gene3D" id="3.30.360.10">
    <property type="entry name" value="Dihydrodipicolinate Reductase, domain 2"/>
    <property type="match status" value="1"/>
</dbReference>
<evidence type="ECO:0000256" key="1">
    <source>
        <dbReference type="ARBA" id="ARBA00001911"/>
    </source>
</evidence>
<dbReference type="EMBL" id="JABAIL010000003">
    <property type="protein sequence ID" value="NLR91515.1"/>
    <property type="molecule type" value="Genomic_DNA"/>
</dbReference>
<dbReference type="InterPro" id="IPR000683">
    <property type="entry name" value="Gfo/Idh/MocA-like_OxRdtase_N"/>
</dbReference>
<keyword evidence="5" id="KW-0326">Glycosidase</keyword>
<evidence type="ECO:0000313" key="8">
    <source>
        <dbReference type="EMBL" id="NLR91515.1"/>
    </source>
</evidence>
<name>A0A7X8SJP5_9BACT</name>
<evidence type="ECO:0000256" key="2">
    <source>
        <dbReference type="ARBA" id="ARBA00009329"/>
    </source>
</evidence>
<dbReference type="InterPro" id="IPR036291">
    <property type="entry name" value="NAD(P)-bd_dom_sf"/>
</dbReference>
<accession>A0A7X8SJP5</accession>
<feature type="domain" description="Glycosyl hydrolase 109 C-terminal" evidence="7">
    <location>
        <begin position="140"/>
        <end position="315"/>
    </location>
</feature>
<dbReference type="PANTHER" id="PTHR43818">
    <property type="entry name" value="BCDNA.GH03377"/>
    <property type="match status" value="1"/>
</dbReference>
<dbReference type="AlphaFoldDB" id="A0A7X8SJP5"/>
<dbReference type="SUPFAM" id="SSF55347">
    <property type="entry name" value="Glyceraldehyde-3-phosphate dehydrogenase-like, C-terminal domain"/>
    <property type="match status" value="1"/>
</dbReference>
<keyword evidence="3" id="KW-0378">Hydrolase</keyword>
<dbReference type="SUPFAM" id="SSF51735">
    <property type="entry name" value="NAD(P)-binding Rossmann-fold domains"/>
    <property type="match status" value="1"/>
</dbReference>
<evidence type="ECO:0000256" key="4">
    <source>
        <dbReference type="ARBA" id="ARBA00023027"/>
    </source>
</evidence>
<evidence type="ECO:0000259" key="7">
    <source>
        <dbReference type="Pfam" id="PF21252"/>
    </source>
</evidence>
<dbReference type="InterPro" id="IPR049303">
    <property type="entry name" value="Glyco_hydro_109_C"/>
</dbReference>
<dbReference type="GO" id="GO:0000166">
    <property type="term" value="F:nucleotide binding"/>
    <property type="evidence" value="ECO:0007669"/>
    <property type="project" value="InterPro"/>
</dbReference>
<dbReference type="Proteomes" id="UP000585050">
    <property type="component" value="Unassembled WGS sequence"/>
</dbReference>
<evidence type="ECO:0000256" key="3">
    <source>
        <dbReference type="ARBA" id="ARBA00022801"/>
    </source>
</evidence>
<dbReference type="RefSeq" id="WP_168882235.1">
    <property type="nucleotide sequence ID" value="NZ_JABAIL010000003.1"/>
</dbReference>
<comment type="caution">
    <text evidence="8">The sequence shown here is derived from an EMBL/GenBank/DDBJ whole genome shotgun (WGS) entry which is preliminary data.</text>
</comment>
<comment type="similarity">
    <text evidence="2">Belongs to the Gfo/Idh/MocA family. Glycosyl hydrolase 109 subfamily.</text>
</comment>
<dbReference type="InterPro" id="IPR050463">
    <property type="entry name" value="Gfo/Idh/MocA_oxidrdct_glycsds"/>
</dbReference>
<organism evidence="8 9">
    <name type="scientific">Flammeovirga agarivorans</name>
    <dbReference type="NCBI Taxonomy" id="2726742"/>
    <lineage>
        <taxon>Bacteria</taxon>
        <taxon>Pseudomonadati</taxon>
        <taxon>Bacteroidota</taxon>
        <taxon>Cytophagia</taxon>
        <taxon>Cytophagales</taxon>
        <taxon>Flammeovirgaceae</taxon>
        <taxon>Flammeovirga</taxon>
    </lineage>
</organism>
<comment type="cofactor">
    <cofactor evidence="1">
        <name>NAD(+)</name>
        <dbReference type="ChEBI" id="CHEBI:57540"/>
    </cofactor>
</comment>
<reference evidence="8 9" key="1">
    <citation type="submission" date="2020-04" db="EMBL/GenBank/DDBJ databases">
        <title>Flammeovirga sp. SR4, a novel species isolated from seawater.</title>
        <authorList>
            <person name="Wang X."/>
        </authorList>
    </citation>
    <scope>NUCLEOTIDE SEQUENCE [LARGE SCALE GENOMIC DNA]</scope>
    <source>
        <strain evidence="8 9">SR4</strain>
    </source>
</reference>
<evidence type="ECO:0000313" key="9">
    <source>
        <dbReference type="Proteomes" id="UP000585050"/>
    </source>
</evidence>
<dbReference type="Pfam" id="PF21252">
    <property type="entry name" value="Glyco_hydro_109_C"/>
    <property type="match status" value="1"/>
</dbReference>